<evidence type="ECO:0000259" key="3">
    <source>
        <dbReference type="PROSITE" id="PS50902"/>
    </source>
</evidence>
<feature type="compositionally biased region" description="Low complexity" evidence="1">
    <location>
        <begin position="28"/>
        <end position="52"/>
    </location>
</feature>
<dbReference type="PROSITE" id="PS51257">
    <property type="entry name" value="PROKAR_LIPOPROTEIN"/>
    <property type="match status" value="1"/>
</dbReference>
<dbReference type="InterPro" id="IPR001226">
    <property type="entry name" value="Flavodoxin_CS"/>
</dbReference>
<comment type="caution">
    <text evidence="4">The sequence shown here is derived from an EMBL/GenBank/DDBJ whole genome shotgun (WGS) entry which is preliminary data.</text>
</comment>
<dbReference type="GO" id="GO:0009055">
    <property type="term" value="F:electron transfer activity"/>
    <property type="evidence" value="ECO:0007669"/>
    <property type="project" value="InterPro"/>
</dbReference>
<reference evidence="4" key="1">
    <citation type="journal article" date="2021" name="PeerJ">
        <title>Extensive microbial diversity within the chicken gut microbiome revealed by metagenomics and culture.</title>
        <authorList>
            <person name="Gilroy R."/>
            <person name="Ravi A."/>
            <person name="Getino M."/>
            <person name="Pursley I."/>
            <person name="Horton D.L."/>
            <person name="Alikhan N.F."/>
            <person name="Baker D."/>
            <person name="Gharbi K."/>
            <person name="Hall N."/>
            <person name="Watson M."/>
            <person name="Adriaenssens E.M."/>
            <person name="Foster-Nyarko E."/>
            <person name="Jarju S."/>
            <person name="Secka A."/>
            <person name="Antonio M."/>
            <person name="Oren A."/>
            <person name="Chaudhuri R.R."/>
            <person name="La Ragione R."/>
            <person name="Hildebrand F."/>
            <person name="Pallen M.J."/>
        </authorList>
    </citation>
    <scope>NUCLEOTIDE SEQUENCE</scope>
    <source>
        <strain evidence="4">CHK179-5677</strain>
    </source>
</reference>
<feature type="region of interest" description="Disordered" evidence="1">
    <location>
        <begin position="28"/>
        <end position="59"/>
    </location>
</feature>
<dbReference type="GO" id="GO:0016651">
    <property type="term" value="F:oxidoreductase activity, acting on NAD(P)H"/>
    <property type="evidence" value="ECO:0007669"/>
    <property type="project" value="UniProtKB-ARBA"/>
</dbReference>
<feature type="domain" description="Flavodoxin-like" evidence="3">
    <location>
        <begin position="65"/>
        <end position="224"/>
    </location>
</feature>
<dbReference type="InterPro" id="IPR029039">
    <property type="entry name" value="Flavoprotein-like_sf"/>
</dbReference>
<dbReference type="Gene3D" id="3.40.50.360">
    <property type="match status" value="1"/>
</dbReference>
<dbReference type="PROSITE" id="PS00201">
    <property type="entry name" value="FLAVODOXIN"/>
    <property type="match status" value="1"/>
</dbReference>
<gene>
    <name evidence="4" type="ORF">K8V01_05995</name>
</gene>
<sequence>MLQKHKWLALALAGALSLSMLAGCTETQAPVPSASSPVPPSADSNPDVPAPDTSGDESAAGTGNVLVVYYSASGKTEAVANYIAEAAGGDLFEITPAEPYTDEDLNWTDENSRVTREHEDESLRDVALTATEVENWDSYDTVFIGYPIWWGIAAWPVDGFVEANDFTGKTVIPFCTSSSSGLGESGALLAELAGSGDWQDGERFRSGVIQEDVAEWVDSLGLSA</sequence>
<evidence type="ECO:0000256" key="2">
    <source>
        <dbReference type="SAM" id="SignalP"/>
    </source>
</evidence>
<dbReference type="AlphaFoldDB" id="A0A921SST4"/>
<evidence type="ECO:0000313" key="5">
    <source>
        <dbReference type="Proteomes" id="UP000760668"/>
    </source>
</evidence>
<organism evidence="4 5">
    <name type="scientific">Pseudoflavonifractor capillosus</name>
    <dbReference type="NCBI Taxonomy" id="106588"/>
    <lineage>
        <taxon>Bacteria</taxon>
        <taxon>Bacillati</taxon>
        <taxon>Bacillota</taxon>
        <taxon>Clostridia</taxon>
        <taxon>Eubacteriales</taxon>
        <taxon>Oscillospiraceae</taxon>
        <taxon>Pseudoflavonifractor</taxon>
    </lineage>
</organism>
<name>A0A921SST4_9FIRM</name>
<feature type="signal peptide" evidence="2">
    <location>
        <begin position="1"/>
        <end position="22"/>
    </location>
</feature>
<evidence type="ECO:0000313" key="4">
    <source>
        <dbReference type="EMBL" id="HJG86557.1"/>
    </source>
</evidence>
<feature type="chain" id="PRO_5039522783" evidence="2">
    <location>
        <begin position="23"/>
        <end position="224"/>
    </location>
</feature>
<protein>
    <submittedName>
        <fullName evidence="4">Flavodoxin</fullName>
    </submittedName>
</protein>
<dbReference type="PANTHER" id="PTHR39201">
    <property type="entry name" value="EXPORTED PROTEIN-RELATED"/>
    <property type="match status" value="1"/>
</dbReference>
<dbReference type="EMBL" id="DYUC01000056">
    <property type="protein sequence ID" value="HJG86557.1"/>
    <property type="molecule type" value="Genomic_DNA"/>
</dbReference>
<dbReference type="GO" id="GO:0010181">
    <property type="term" value="F:FMN binding"/>
    <property type="evidence" value="ECO:0007669"/>
    <property type="project" value="InterPro"/>
</dbReference>
<dbReference type="PROSITE" id="PS50902">
    <property type="entry name" value="FLAVODOXIN_LIKE"/>
    <property type="match status" value="1"/>
</dbReference>
<dbReference type="InterPro" id="IPR008254">
    <property type="entry name" value="Flavodoxin/NO_synth"/>
</dbReference>
<dbReference type="Proteomes" id="UP000760668">
    <property type="component" value="Unassembled WGS sequence"/>
</dbReference>
<reference evidence="4" key="2">
    <citation type="submission" date="2021-09" db="EMBL/GenBank/DDBJ databases">
        <authorList>
            <person name="Gilroy R."/>
        </authorList>
    </citation>
    <scope>NUCLEOTIDE SEQUENCE</scope>
    <source>
        <strain evidence="4">CHK179-5677</strain>
    </source>
</reference>
<accession>A0A921SST4</accession>
<dbReference type="Pfam" id="PF12682">
    <property type="entry name" value="Flavodoxin_4"/>
    <property type="match status" value="1"/>
</dbReference>
<keyword evidence="2" id="KW-0732">Signal</keyword>
<dbReference type="PANTHER" id="PTHR39201:SF1">
    <property type="entry name" value="FLAVODOXIN-LIKE DOMAIN-CONTAINING PROTEIN"/>
    <property type="match status" value="1"/>
</dbReference>
<proteinExistence type="predicted"/>
<evidence type="ECO:0000256" key="1">
    <source>
        <dbReference type="SAM" id="MobiDB-lite"/>
    </source>
</evidence>
<dbReference type="SUPFAM" id="SSF52218">
    <property type="entry name" value="Flavoproteins"/>
    <property type="match status" value="1"/>
</dbReference>